<dbReference type="AlphaFoldDB" id="W3WHI9"/>
<gene>
    <name evidence="1" type="ORF">PFICI_14839</name>
</gene>
<name>W3WHI9_PESFW</name>
<dbReference type="KEGG" id="pfy:PFICI_14839"/>
<evidence type="ECO:0000313" key="1">
    <source>
        <dbReference type="EMBL" id="ETS73234.1"/>
    </source>
</evidence>
<dbReference type="EMBL" id="KI912122">
    <property type="protein sequence ID" value="ETS73234.1"/>
    <property type="molecule type" value="Genomic_DNA"/>
</dbReference>
<dbReference type="RefSeq" id="XP_007841611.1">
    <property type="nucleotide sequence ID" value="XM_007843420.1"/>
</dbReference>
<dbReference type="GeneID" id="19279852"/>
<proteinExistence type="predicted"/>
<dbReference type="Proteomes" id="UP000030651">
    <property type="component" value="Unassembled WGS sequence"/>
</dbReference>
<reference evidence="2" key="1">
    <citation type="journal article" date="2015" name="BMC Genomics">
        <title>Genomic and transcriptomic analysis of the endophytic fungus Pestalotiopsis fici reveals its lifestyle and high potential for synthesis of natural products.</title>
        <authorList>
            <person name="Wang X."/>
            <person name="Zhang X."/>
            <person name="Liu L."/>
            <person name="Xiang M."/>
            <person name="Wang W."/>
            <person name="Sun X."/>
            <person name="Che Y."/>
            <person name="Guo L."/>
            <person name="Liu G."/>
            <person name="Guo L."/>
            <person name="Wang C."/>
            <person name="Yin W.B."/>
            <person name="Stadler M."/>
            <person name="Zhang X."/>
            <person name="Liu X."/>
        </authorList>
    </citation>
    <scope>NUCLEOTIDE SEQUENCE [LARGE SCALE GENOMIC DNA]</scope>
    <source>
        <strain evidence="2">W106-1 / CGMCC3.15140</strain>
    </source>
</reference>
<sequence>MDDYAHFRSTQLAHMINCIRTEMAGADFDQALGPEFLLAIAQLEGLLAHGSPDLPVTNLHHHPEVRQVSGLSVTLLELLVRQERLARRPILNPGYYVAERIGFPQWEQIPDESVRSNCEDPSMYELNLFGQVVRVPVKYLLSERYRSVDTADEARDYRRIYQVILDILAAKLALPPQMVENLKTHCLASHNMRKAMSKSVAYRRWQESGGVPTFYDVVGMYVLGLGRWHKRFRRVMEDNGLLWMAWAPPVHPLLAVRPGQSGIRDAPVKWNGDVQPVQPYRQGCEQPWIEVELMNYDNFGHWVRRGNPVNRLLDNLQDAIMDVQELQQQPAQVQANAMDMNQPQAQLGQMHQVGGNGLGLNGTMELLRRGLGHLSRTVHELDDAYGQYKVAVLKAALGAMVAMALARSGLPQAVIAHLVREIPIIWEHCITIGRTAVAAGQDRAVAVMDAGRDRAIAAVDDVFRRAGYVPVRQVAQPTRGMLSRMFY</sequence>
<keyword evidence="2" id="KW-1185">Reference proteome</keyword>
<accession>W3WHI9</accession>
<dbReference type="OrthoDB" id="10642137at2759"/>
<protein>
    <submittedName>
        <fullName evidence="1">Uncharacterized protein</fullName>
    </submittedName>
</protein>
<evidence type="ECO:0000313" key="2">
    <source>
        <dbReference type="Proteomes" id="UP000030651"/>
    </source>
</evidence>
<dbReference type="HOGENOM" id="CLU_560328_0_0_1"/>
<organism evidence="1 2">
    <name type="scientific">Pestalotiopsis fici (strain W106-1 / CGMCC3.15140)</name>
    <dbReference type="NCBI Taxonomy" id="1229662"/>
    <lineage>
        <taxon>Eukaryota</taxon>
        <taxon>Fungi</taxon>
        <taxon>Dikarya</taxon>
        <taxon>Ascomycota</taxon>
        <taxon>Pezizomycotina</taxon>
        <taxon>Sordariomycetes</taxon>
        <taxon>Xylariomycetidae</taxon>
        <taxon>Amphisphaeriales</taxon>
        <taxon>Sporocadaceae</taxon>
        <taxon>Pestalotiopsis</taxon>
    </lineage>
</organism>
<dbReference type="InParanoid" id="W3WHI9"/>